<organism evidence="3 4">
    <name type="scientific">Erwinia tracheiphila</name>
    <dbReference type="NCBI Taxonomy" id="65700"/>
    <lineage>
        <taxon>Bacteria</taxon>
        <taxon>Pseudomonadati</taxon>
        <taxon>Pseudomonadota</taxon>
        <taxon>Gammaproteobacteria</taxon>
        <taxon>Enterobacterales</taxon>
        <taxon>Erwiniaceae</taxon>
        <taxon>Erwinia</taxon>
    </lineage>
</organism>
<reference evidence="3 4" key="1">
    <citation type="submission" date="2016-01" db="EMBL/GenBank/DDBJ databases">
        <authorList>
            <person name="Oliw E.H."/>
        </authorList>
    </citation>
    <scope>NUCLEOTIDE SEQUENCE [LARGE SCALE GENOMIC DNA]</scope>
    <source>
        <strain evidence="3 4">MDcuke</strain>
    </source>
</reference>
<name>A0A345CWB3_9GAMM</name>
<dbReference type="SUPFAM" id="SSF88874">
    <property type="entry name" value="Receptor-binding domain of short tail fibre protein gp12"/>
    <property type="match status" value="1"/>
</dbReference>
<dbReference type="EMBL" id="CP013970">
    <property type="protein sequence ID" value="AXF77730.1"/>
    <property type="molecule type" value="Genomic_DNA"/>
</dbReference>
<feature type="domain" description="Phage tail collar" evidence="2">
    <location>
        <begin position="147"/>
        <end position="194"/>
    </location>
</feature>
<dbReference type="InterPro" id="IPR011083">
    <property type="entry name" value="Phage_tail_collar_dom"/>
</dbReference>
<evidence type="ECO:0000259" key="2">
    <source>
        <dbReference type="Pfam" id="PF07484"/>
    </source>
</evidence>
<evidence type="ECO:0000313" key="3">
    <source>
        <dbReference type="EMBL" id="AXF77730.1"/>
    </source>
</evidence>
<evidence type="ECO:0000256" key="1">
    <source>
        <dbReference type="SAM" id="MobiDB-lite"/>
    </source>
</evidence>
<protein>
    <submittedName>
        <fullName evidence="3">Tail fiber protein</fullName>
    </submittedName>
</protein>
<dbReference type="InterPro" id="IPR051934">
    <property type="entry name" value="Phage_Tail_Fiber_Structural"/>
</dbReference>
<dbReference type="PANTHER" id="PTHR35191">
    <property type="entry name" value="PROPHAGE SIDE TAIL FIBER PROTEIN HOMOLOG STFQ-RELATED"/>
    <property type="match status" value="1"/>
</dbReference>
<sequence>MFHLDNNSGVSAMPPVGTVQSSAPRWFTEGGGGTPASYPGAAWYNIIQAELLNFLSAYGIAPDKAQFNQLQVAIEEAISQKATAASPLLAAIAALVTSANKMPYFTGKDKVAMTDLTAFARTLLSRDDAAGVLSDLGLGDGSALPVGVPVPWPLATAPTGWLKCNGAAFSATDYPQLAKAYTSLTLPDLRGEFIRGWDDGRGADGGRTLLSSQAHAFQQHTHTYTGLQRATDSDRGSNDSLWSIDGTQSYTTSGATGSTTTETRPRNVAFNYIVRAA</sequence>
<dbReference type="AlphaFoldDB" id="A0A345CWB3"/>
<dbReference type="Proteomes" id="UP000264980">
    <property type="component" value="Chromosome"/>
</dbReference>
<gene>
    <name evidence="3" type="ORF">AV903_19505</name>
</gene>
<dbReference type="Gene3D" id="3.90.1340.10">
    <property type="entry name" value="Phage tail collar domain"/>
    <property type="match status" value="1"/>
</dbReference>
<dbReference type="InterPro" id="IPR037053">
    <property type="entry name" value="Phage_tail_collar_dom_sf"/>
</dbReference>
<evidence type="ECO:0000313" key="4">
    <source>
        <dbReference type="Proteomes" id="UP000264980"/>
    </source>
</evidence>
<dbReference type="Pfam" id="PF07484">
    <property type="entry name" value="Collar"/>
    <property type="match status" value="1"/>
</dbReference>
<proteinExistence type="predicted"/>
<dbReference type="PANTHER" id="PTHR35191:SF1">
    <property type="entry name" value="PROPHAGE SIDE TAIL FIBER PROTEIN HOMOLOG STFQ-RELATED"/>
    <property type="match status" value="1"/>
</dbReference>
<feature type="region of interest" description="Disordered" evidence="1">
    <location>
        <begin position="226"/>
        <end position="245"/>
    </location>
</feature>
<accession>A0A345CWB3</accession>